<feature type="domain" description="PAS" evidence="2">
    <location>
        <begin position="335"/>
        <end position="405"/>
    </location>
</feature>
<evidence type="ECO:0000259" key="2">
    <source>
        <dbReference type="PROSITE" id="PS50112"/>
    </source>
</evidence>
<dbReference type="PROSITE" id="PS50887">
    <property type="entry name" value="GGDEF"/>
    <property type="match status" value="1"/>
</dbReference>
<dbReference type="PANTHER" id="PTHR44757:SF2">
    <property type="entry name" value="BIOFILM ARCHITECTURE MAINTENANCE PROTEIN MBAA"/>
    <property type="match status" value="1"/>
</dbReference>
<feature type="transmembrane region" description="Helical" evidence="1">
    <location>
        <begin position="273"/>
        <end position="289"/>
    </location>
</feature>
<dbReference type="InterPro" id="IPR029787">
    <property type="entry name" value="Nucleotide_cyclase"/>
</dbReference>
<comment type="caution">
    <text evidence="4">The sequence shown here is derived from an EMBL/GenBank/DDBJ whole genome shotgun (WGS) entry which is preliminary data.</text>
</comment>
<dbReference type="SUPFAM" id="SSF55073">
    <property type="entry name" value="Nucleotide cyclase"/>
    <property type="match status" value="1"/>
</dbReference>
<feature type="transmembrane region" description="Helical" evidence="1">
    <location>
        <begin position="203"/>
        <end position="223"/>
    </location>
</feature>
<reference evidence="4 5" key="1">
    <citation type="submission" date="2018-05" db="EMBL/GenBank/DDBJ databases">
        <title>Genomic Encyclopedia of Type Strains, Phase IV (KMG-IV): sequencing the most valuable type-strain genomes for metagenomic binning, comparative biology and taxonomic classification.</title>
        <authorList>
            <person name="Goeker M."/>
        </authorList>
    </citation>
    <scope>NUCLEOTIDE SEQUENCE [LARGE SCALE GENOMIC DNA]</scope>
    <source>
        <strain evidence="4 5">DSM 22440</strain>
    </source>
</reference>
<feature type="transmembrane region" description="Helical" evidence="1">
    <location>
        <begin position="33"/>
        <end position="58"/>
    </location>
</feature>
<proteinExistence type="predicted"/>
<keyword evidence="1" id="KW-1133">Transmembrane helix</keyword>
<dbReference type="OrthoDB" id="9759607at2"/>
<dbReference type="Pfam" id="PF00990">
    <property type="entry name" value="GGDEF"/>
    <property type="match status" value="1"/>
</dbReference>
<dbReference type="NCBIfam" id="TIGR00229">
    <property type="entry name" value="sensory_box"/>
    <property type="match status" value="1"/>
</dbReference>
<evidence type="ECO:0000256" key="1">
    <source>
        <dbReference type="SAM" id="Phobius"/>
    </source>
</evidence>
<keyword evidence="1" id="KW-0472">Membrane</keyword>
<dbReference type="Gene3D" id="3.30.70.270">
    <property type="match status" value="1"/>
</dbReference>
<dbReference type="InterPro" id="IPR013656">
    <property type="entry name" value="PAS_4"/>
</dbReference>
<feature type="transmembrane region" description="Helical" evidence="1">
    <location>
        <begin position="175"/>
        <end position="194"/>
    </location>
</feature>
<dbReference type="Gene3D" id="3.30.450.20">
    <property type="entry name" value="PAS domain"/>
    <property type="match status" value="1"/>
</dbReference>
<organism evidence="4 5">
    <name type="scientific">Streptohalobacillus salinus</name>
    <dbReference type="NCBI Taxonomy" id="621096"/>
    <lineage>
        <taxon>Bacteria</taxon>
        <taxon>Bacillati</taxon>
        <taxon>Bacillota</taxon>
        <taxon>Bacilli</taxon>
        <taxon>Bacillales</taxon>
        <taxon>Bacillaceae</taxon>
        <taxon>Streptohalobacillus</taxon>
    </lineage>
</organism>
<dbReference type="Pfam" id="PF08448">
    <property type="entry name" value="PAS_4"/>
    <property type="match status" value="1"/>
</dbReference>
<keyword evidence="5" id="KW-1185">Reference proteome</keyword>
<feature type="transmembrane region" description="Helical" evidence="1">
    <location>
        <begin position="7"/>
        <end position="27"/>
    </location>
</feature>
<accession>A0A2V3W9H8</accession>
<feature type="transmembrane region" description="Helical" evidence="1">
    <location>
        <begin position="108"/>
        <end position="126"/>
    </location>
</feature>
<dbReference type="InterPro" id="IPR043128">
    <property type="entry name" value="Rev_trsase/Diguanyl_cyclase"/>
</dbReference>
<keyword evidence="1" id="KW-0812">Transmembrane</keyword>
<dbReference type="PROSITE" id="PS50112">
    <property type="entry name" value="PAS"/>
    <property type="match status" value="1"/>
</dbReference>
<feature type="transmembrane region" description="Helical" evidence="1">
    <location>
        <begin position="138"/>
        <end position="163"/>
    </location>
</feature>
<dbReference type="AlphaFoldDB" id="A0A2V3W9H8"/>
<dbReference type="InterPro" id="IPR000014">
    <property type="entry name" value="PAS"/>
</dbReference>
<dbReference type="SMART" id="SM00091">
    <property type="entry name" value="PAS"/>
    <property type="match status" value="1"/>
</dbReference>
<evidence type="ECO:0000313" key="5">
    <source>
        <dbReference type="Proteomes" id="UP000247922"/>
    </source>
</evidence>
<name>A0A2V3W9H8_9BACI</name>
<dbReference type="InterPro" id="IPR052155">
    <property type="entry name" value="Biofilm_reg_signaling"/>
</dbReference>
<dbReference type="CDD" id="cd00130">
    <property type="entry name" value="PAS"/>
    <property type="match status" value="1"/>
</dbReference>
<dbReference type="InterPro" id="IPR035965">
    <property type="entry name" value="PAS-like_dom_sf"/>
</dbReference>
<dbReference type="InterPro" id="IPR000160">
    <property type="entry name" value="GGDEF_dom"/>
</dbReference>
<dbReference type="NCBIfam" id="TIGR00254">
    <property type="entry name" value="GGDEF"/>
    <property type="match status" value="1"/>
</dbReference>
<feature type="transmembrane region" description="Helical" evidence="1">
    <location>
        <begin position="235"/>
        <end position="253"/>
    </location>
</feature>
<feature type="transmembrane region" description="Helical" evidence="1">
    <location>
        <begin position="295"/>
        <end position="316"/>
    </location>
</feature>
<dbReference type="RefSeq" id="WP_110251670.1">
    <property type="nucleotide sequence ID" value="NZ_QJJR01000009.1"/>
</dbReference>
<dbReference type="EMBL" id="QJJR01000009">
    <property type="protein sequence ID" value="PXW89804.1"/>
    <property type="molecule type" value="Genomic_DNA"/>
</dbReference>
<dbReference type="SUPFAM" id="SSF55785">
    <property type="entry name" value="PYP-like sensor domain (PAS domain)"/>
    <property type="match status" value="1"/>
</dbReference>
<sequence>MNIKMTGPKAIGFSVLFTLIYYVWLLSFRSHPFILTLGGNLLSIGGILIALVWLWPSLTHYAQSNKKEPTLWLFIFWGTASVFLAEITWFYYENILAVEVPFPGLADVFYLLQLFFYLLAVGYKVVHPDRKYSLVKFLFDLLIIMIVATILSWHFIINPIIAANELPLAELVVSIAYPVGDLLLMFGLISIYYLSKRLMSNQALLLLFIGILVQVFADSSYLYLMTSTGYDSGALIDPLFILAILLMASGYYYKDVEPKTSHEKLNKGRLHYLLPYANVLLLIVLLFTDERQDPILLLGSILTFFLILIRQVFVLLENRYLIHEYEKKTVELEISEQRYKSLFNYHPDAVFSVNADGYFTSVNRKGALLIGLTEDQIIGAYSLSFIDEAQQRTMAGHLDYLVRGETRSHELTFRLTNTTLHLQLTLIPIIVEGSFVGIFGIGKDITKQKEQEKQVRHLAFHDSLTGLSNRLRFERKLKRALEQAEKDQESIYVCFLDLDNFKSINDNNGHRVGDQLLIEVARRLRVVIDGREGLISRTGGDEFVIYLSDIDRKEVINLAETLVDVLSQVYHVAGKTILTSPSLGIAIFPNDATNYQALVDRADEAMYQVKAAGKGAYRFYDRE</sequence>
<dbReference type="Proteomes" id="UP000247922">
    <property type="component" value="Unassembled WGS sequence"/>
</dbReference>
<protein>
    <submittedName>
        <fullName evidence="4">PAS domain S-box-containing protein/diguanylate cyclase (GGDEF)-like protein</fullName>
    </submittedName>
</protein>
<evidence type="ECO:0000259" key="3">
    <source>
        <dbReference type="PROSITE" id="PS50887"/>
    </source>
</evidence>
<evidence type="ECO:0000313" key="4">
    <source>
        <dbReference type="EMBL" id="PXW89804.1"/>
    </source>
</evidence>
<feature type="domain" description="GGDEF" evidence="3">
    <location>
        <begin position="489"/>
        <end position="622"/>
    </location>
</feature>
<gene>
    <name evidence="4" type="ORF">DES38_10940</name>
</gene>
<dbReference type="CDD" id="cd01949">
    <property type="entry name" value="GGDEF"/>
    <property type="match status" value="1"/>
</dbReference>
<feature type="transmembrane region" description="Helical" evidence="1">
    <location>
        <begin position="70"/>
        <end position="92"/>
    </location>
</feature>
<dbReference type="SMART" id="SM00267">
    <property type="entry name" value="GGDEF"/>
    <property type="match status" value="1"/>
</dbReference>
<dbReference type="PANTHER" id="PTHR44757">
    <property type="entry name" value="DIGUANYLATE CYCLASE DGCP"/>
    <property type="match status" value="1"/>
</dbReference>